<gene>
    <name evidence="3" type="ORF">Q9S78_07165</name>
</gene>
<sequence>MSELPHVRPERPAEPAPAATAPAATGTTATAERLSALDLLSFLCTLFAVASLAIWGFTAWDLPWNIVFGIAAPLATLIVWGLFASPRAVIRVHPFVRGLVELLIYLSATIAWWSAGQAWIGLGFAVVAVVVGVLAGRRRLS</sequence>
<comment type="caution">
    <text evidence="3">The sequence shown here is derived from an EMBL/GenBank/DDBJ whole genome shotgun (WGS) entry which is preliminary data.</text>
</comment>
<evidence type="ECO:0000313" key="4">
    <source>
        <dbReference type="Proteomes" id="UP001262835"/>
    </source>
</evidence>
<dbReference type="InterPro" id="IPR021214">
    <property type="entry name" value="DUF2568"/>
</dbReference>
<feature type="transmembrane region" description="Helical" evidence="2">
    <location>
        <begin position="119"/>
        <end position="136"/>
    </location>
</feature>
<reference evidence="3 4" key="1">
    <citation type="submission" date="2023-08" db="EMBL/GenBank/DDBJ databases">
        <title>Microbacterium aquilitoris sp. nov. and Microbacterium gwkjibeachense sp. nov., isolated from beach.</title>
        <authorList>
            <person name="Lee S.D."/>
            <person name="Yang H."/>
            <person name="Kim I."/>
        </authorList>
    </citation>
    <scope>NUCLEOTIDE SEQUENCE [LARGE SCALE GENOMIC DNA]</scope>
    <source>
        <strain evidence="3 4">KSW-18</strain>
    </source>
</reference>
<organism evidence="3 4">
    <name type="scientific">Microbacterium aquilitoris</name>
    <dbReference type="NCBI Taxonomy" id="3067307"/>
    <lineage>
        <taxon>Bacteria</taxon>
        <taxon>Bacillati</taxon>
        <taxon>Actinomycetota</taxon>
        <taxon>Actinomycetes</taxon>
        <taxon>Micrococcales</taxon>
        <taxon>Microbacteriaceae</taxon>
        <taxon>Microbacterium</taxon>
    </lineage>
</organism>
<evidence type="ECO:0000256" key="2">
    <source>
        <dbReference type="SAM" id="Phobius"/>
    </source>
</evidence>
<dbReference type="Proteomes" id="UP001262835">
    <property type="component" value="Unassembled WGS sequence"/>
</dbReference>
<feature type="compositionally biased region" description="Basic and acidic residues" evidence="1">
    <location>
        <begin position="1"/>
        <end position="13"/>
    </location>
</feature>
<dbReference type="Pfam" id="PF10823">
    <property type="entry name" value="DUF2568"/>
    <property type="match status" value="1"/>
</dbReference>
<feature type="region of interest" description="Disordered" evidence="1">
    <location>
        <begin position="1"/>
        <end position="23"/>
    </location>
</feature>
<dbReference type="RefSeq" id="WP_020096669.1">
    <property type="nucleotide sequence ID" value="NZ_JAUZVT010000002.1"/>
</dbReference>
<feature type="transmembrane region" description="Helical" evidence="2">
    <location>
        <begin position="95"/>
        <end position="113"/>
    </location>
</feature>
<proteinExistence type="predicted"/>
<evidence type="ECO:0000313" key="3">
    <source>
        <dbReference type="EMBL" id="MDT3330445.1"/>
    </source>
</evidence>
<keyword evidence="2" id="KW-0812">Transmembrane</keyword>
<feature type="transmembrane region" description="Helical" evidence="2">
    <location>
        <begin position="39"/>
        <end position="58"/>
    </location>
</feature>
<accession>A0ABU3GIB7</accession>
<feature type="transmembrane region" description="Helical" evidence="2">
    <location>
        <begin position="64"/>
        <end position="83"/>
    </location>
</feature>
<keyword evidence="2" id="KW-0472">Membrane</keyword>
<dbReference type="EMBL" id="JAUZVT010000002">
    <property type="protein sequence ID" value="MDT3330445.1"/>
    <property type="molecule type" value="Genomic_DNA"/>
</dbReference>
<keyword evidence="2" id="KW-1133">Transmembrane helix</keyword>
<keyword evidence="4" id="KW-1185">Reference proteome</keyword>
<name>A0ABU3GIB7_9MICO</name>
<protein>
    <submittedName>
        <fullName evidence="3">YrdB family protein</fullName>
    </submittedName>
</protein>
<evidence type="ECO:0000256" key="1">
    <source>
        <dbReference type="SAM" id="MobiDB-lite"/>
    </source>
</evidence>